<feature type="transmembrane region" description="Helical" evidence="6">
    <location>
        <begin position="359"/>
        <end position="380"/>
    </location>
</feature>
<sequence length="409" mass="44398">MITHLHKKLITPLRTFLEDSRSAGILLMVCTAVSLVLANLTPTGQAYVGWWTRDVFGKIVQGHLPDSAEGWINDVWMSFFFFFVGAEIKREMLQGELASIRRSLLPVLAALGGMLFPALIYTLFNHDTLYHHGWGIPMATDIAFSLGVLSLLGKRVPVQLKIFLMALAIIDDLGAVVTIALFYASDLHTGYLLLAGGIVGLLALCNGMKVKHPGIYFLLGGVLWWSLFHSGVHPTIAGVALGFALPLSRLDQVEYFLHKPVHFVILPLFALANTAVVFPHSGEEILHSTIGMGVMLGLFVGKPLGIFFSSFIATRVGVASLPSQTSYRQLLGAGMLGGIGFTMSIFTTSLAFHTADVQAVAKLSILLGSLCSAIFGYLYLYGLARQTRTRIPETPSYPAIQEEFAVSVA</sequence>
<feature type="transmembrane region" description="Helical" evidence="6">
    <location>
        <begin position="261"/>
        <end position="278"/>
    </location>
</feature>
<name>A0A2M9CRN3_9BACT</name>
<accession>A0A2M9CRN3</accession>
<keyword evidence="6" id="KW-0050">Antiport</keyword>
<proteinExistence type="inferred from homology"/>
<comment type="caution">
    <text evidence="7">The sequence shown here is derived from an EMBL/GenBank/DDBJ whole genome shotgun (WGS) entry which is preliminary data.</text>
</comment>
<keyword evidence="5 6" id="KW-0472">Membrane</keyword>
<dbReference type="GO" id="GO:0006885">
    <property type="term" value="P:regulation of pH"/>
    <property type="evidence" value="ECO:0007669"/>
    <property type="project" value="UniProtKB-UniRule"/>
</dbReference>
<evidence type="ECO:0000313" key="7">
    <source>
        <dbReference type="EMBL" id="PJJ74573.1"/>
    </source>
</evidence>
<dbReference type="PANTHER" id="PTHR30341">
    <property type="entry name" value="SODIUM ION/PROTON ANTIPORTER NHAA-RELATED"/>
    <property type="match status" value="1"/>
</dbReference>
<keyword evidence="6" id="KW-0739">Sodium transport</keyword>
<gene>
    <name evidence="6" type="primary">nhaA</name>
    <name evidence="7" type="ORF">BXY57_0132</name>
</gene>
<comment type="function">
    <text evidence="6">Na(+)/H(+) antiporter that extrudes sodium in exchange for external protons.</text>
</comment>
<dbReference type="Pfam" id="PF06965">
    <property type="entry name" value="Na_H_antiport_1"/>
    <property type="match status" value="1"/>
</dbReference>
<evidence type="ECO:0000256" key="6">
    <source>
        <dbReference type="HAMAP-Rule" id="MF_01844"/>
    </source>
</evidence>
<evidence type="ECO:0000256" key="1">
    <source>
        <dbReference type="ARBA" id="ARBA00004429"/>
    </source>
</evidence>
<comment type="similarity">
    <text evidence="6">Belongs to the NhaA Na(+)/H(+) (TC 2.A.33) antiporter family.</text>
</comment>
<dbReference type="InterPro" id="IPR023171">
    <property type="entry name" value="Na/H_antiporter_dom_sf"/>
</dbReference>
<comment type="catalytic activity">
    <reaction evidence="6">
        <text>Na(+)(in) + 2 H(+)(out) = Na(+)(out) + 2 H(+)(in)</text>
        <dbReference type="Rhea" id="RHEA:29251"/>
        <dbReference type="ChEBI" id="CHEBI:15378"/>
        <dbReference type="ChEBI" id="CHEBI:29101"/>
    </reaction>
</comment>
<keyword evidence="6" id="KW-0915">Sodium</keyword>
<feature type="transmembrane region" description="Helical" evidence="6">
    <location>
        <begin position="130"/>
        <end position="152"/>
    </location>
</feature>
<keyword evidence="6" id="KW-0406">Ion transport</keyword>
<feature type="transmembrane region" description="Helical" evidence="6">
    <location>
        <begin position="215"/>
        <end position="241"/>
    </location>
</feature>
<dbReference type="NCBIfam" id="TIGR00773">
    <property type="entry name" value="NhaA"/>
    <property type="match status" value="1"/>
</dbReference>
<feature type="transmembrane region" description="Helical" evidence="6">
    <location>
        <begin position="164"/>
        <end position="184"/>
    </location>
</feature>
<feature type="transmembrane region" description="Helical" evidence="6">
    <location>
        <begin position="21"/>
        <end position="41"/>
    </location>
</feature>
<feature type="transmembrane region" description="Helical" evidence="6">
    <location>
        <begin position="333"/>
        <end position="352"/>
    </location>
</feature>
<evidence type="ECO:0000256" key="2">
    <source>
        <dbReference type="ARBA" id="ARBA00022475"/>
    </source>
</evidence>
<keyword evidence="3 6" id="KW-0812">Transmembrane</keyword>
<keyword evidence="4 6" id="KW-1133">Transmembrane helix</keyword>
<dbReference type="HAMAP" id="MF_01844">
    <property type="entry name" value="NhaA"/>
    <property type="match status" value="1"/>
</dbReference>
<evidence type="ECO:0000256" key="5">
    <source>
        <dbReference type="ARBA" id="ARBA00023136"/>
    </source>
</evidence>
<evidence type="ECO:0000256" key="4">
    <source>
        <dbReference type="ARBA" id="ARBA00022989"/>
    </source>
</evidence>
<keyword evidence="2 6" id="KW-1003">Cell membrane</keyword>
<dbReference type="GO" id="GO:0015385">
    <property type="term" value="F:sodium:proton antiporter activity"/>
    <property type="evidence" value="ECO:0007669"/>
    <property type="project" value="UniProtKB-UniRule"/>
</dbReference>
<organism evidence="7 8">
    <name type="scientific">Thermoflavifilum aggregans</name>
    <dbReference type="NCBI Taxonomy" id="454188"/>
    <lineage>
        <taxon>Bacteria</taxon>
        <taxon>Pseudomonadati</taxon>
        <taxon>Bacteroidota</taxon>
        <taxon>Chitinophagia</taxon>
        <taxon>Chitinophagales</taxon>
        <taxon>Chitinophagaceae</taxon>
        <taxon>Thermoflavifilum</taxon>
    </lineage>
</organism>
<dbReference type="Proteomes" id="UP000230000">
    <property type="component" value="Unassembled WGS sequence"/>
</dbReference>
<comment type="subcellular location">
    <subcellularLocation>
        <location evidence="1">Cell inner membrane</location>
        <topology evidence="1">Multi-pass membrane protein</topology>
    </subcellularLocation>
    <subcellularLocation>
        <location evidence="6">Cell membrane</location>
        <topology evidence="6">Multi-pass membrane protein</topology>
    </subcellularLocation>
</comment>
<evidence type="ECO:0000313" key="8">
    <source>
        <dbReference type="Proteomes" id="UP000230000"/>
    </source>
</evidence>
<evidence type="ECO:0000256" key="3">
    <source>
        <dbReference type="ARBA" id="ARBA00022692"/>
    </source>
</evidence>
<feature type="transmembrane region" description="Helical" evidence="6">
    <location>
        <begin position="190"/>
        <end position="208"/>
    </location>
</feature>
<protein>
    <recommendedName>
        <fullName evidence="6">Na(+)/H(+) antiporter NhaA</fullName>
    </recommendedName>
    <alternativeName>
        <fullName evidence="6">Sodium/proton antiporter NhaA</fullName>
    </alternativeName>
</protein>
<dbReference type="Gene3D" id="1.20.1530.10">
    <property type="entry name" value="Na+/H+ antiporter like domain"/>
    <property type="match status" value="1"/>
</dbReference>
<keyword evidence="8" id="KW-1185">Reference proteome</keyword>
<reference evidence="7 8" key="1">
    <citation type="submission" date="2017-11" db="EMBL/GenBank/DDBJ databases">
        <title>Genomic Encyclopedia of Archaeal and Bacterial Type Strains, Phase II (KMG-II): From Individual Species to Whole Genera.</title>
        <authorList>
            <person name="Goeker M."/>
        </authorList>
    </citation>
    <scope>NUCLEOTIDE SEQUENCE [LARGE SCALE GENOMIC DNA]</scope>
    <source>
        <strain evidence="7 8">DSM 27268</strain>
    </source>
</reference>
<feature type="transmembrane region" description="Helical" evidence="6">
    <location>
        <begin position="104"/>
        <end position="124"/>
    </location>
</feature>
<keyword evidence="6" id="KW-0813">Transport</keyword>
<dbReference type="GO" id="GO:0005886">
    <property type="term" value="C:plasma membrane"/>
    <property type="evidence" value="ECO:0007669"/>
    <property type="project" value="UniProtKB-SubCell"/>
</dbReference>
<dbReference type="PANTHER" id="PTHR30341:SF0">
    <property type="entry name" value="NA(+)_H(+) ANTIPORTER NHAA"/>
    <property type="match status" value="1"/>
</dbReference>
<dbReference type="RefSeq" id="WP_245860577.1">
    <property type="nucleotide sequence ID" value="NZ_PGFG01000001.1"/>
</dbReference>
<feature type="transmembrane region" description="Helical" evidence="6">
    <location>
        <begin position="290"/>
        <end position="313"/>
    </location>
</feature>
<dbReference type="InterPro" id="IPR004670">
    <property type="entry name" value="NhaA"/>
</dbReference>
<dbReference type="AlphaFoldDB" id="A0A2M9CRN3"/>
<dbReference type="EMBL" id="PGFG01000001">
    <property type="protein sequence ID" value="PJJ74573.1"/>
    <property type="molecule type" value="Genomic_DNA"/>
</dbReference>